<keyword evidence="10" id="KW-0472">Membrane</keyword>
<dbReference type="InterPro" id="IPR036097">
    <property type="entry name" value="HisK_dim/P_sf"/>
</dbReference>
<dbReference type="InterPro" id="IPR003594">
    <property type="entry name" value="HATPase_dom"/>
</dbReference>
<keyword evidence="7" id="KW-0067">ATP-binding</keyword>
<keyword evidence="13" id="KW-1185">Reference proteome</keyword>
<evidence type="ECO:0000256" key="4">
    <source>
        <dbReference type="ARBA" id="ARBA00022679"/>
    </source>
</evidence>
<evidence type="ECO:0000256" key="3">
    <source>
        <dbReference type="ARBA" id="ARBA00022553"/>
    </source>
</evidence>
<keyword evidence="10" id="KW-0812">Transmembrane</keyword>
<dbReference type="PRINTS" id="PR00344">
    <property type="entry name" value="BCTRLSENSOR"/>
</dbReference>
<dbReference type="Gene3D" id="1.10.287.130">
    <property type="match status" value="1"/>
</dbReference>
<dbReference type="CDD" id="cd00075">
    <property type="entry name" value="HATPase"/>
    <property type="match status" value="1"/>
</dbReference>
<evidence type="ECO:0000256" key="6">
    <source>
        <dbReference type="ARBA" id="ARBA00022777"/>
    </source>
</evidence>
<dbReference type="PANTHER" id="PTHR43065:SF10">
    <property type="entry name" value="PEROXIDE STRESS-ACTIVATED HISTIDINE KINASE MAK3"/>
    <property type="match status" value="1"/>
</dbReference>
<evidence type="ECO:0000256" key="8">
    <source>
        <dbReference type="ARBA" id="ARBA00023012"/>
    </source>
</evidence>
<gene>
    <name evidence="12" type="ORF">HUE87_02575</name>
</gene>
<keyword evidence="6 12" id="KW-0418">Kinase</keyword>
<protein>
    <recommendedName>
        <fullName evidence="2">histidine kinase</fullName>
        <ecNumber evidence="2">2.7.13.3</ecNumber>
    </recommendedName>
</protein>
<accession>A0A7S7M2G8</accession>
<feature type="domain" description="Histidine kinase" evidence="11">
    <location>
        <begin position="129"/>
        <end position="356"/>
    </location>
</feature>
<evidence type="ECO:0000256" key="10">
    <source>
        <dbReference type="SAM" id="Phobius"/>
    </source>
</evidence>
<name>A0A7S7M2G8_9BACT</name>
<keyword evidence="4" id="KW-0808">Transferase</keyword>
<dbReference type="Pfam" id="PF02518">
    <property type="entry name" value="HATPase_c"/>
    <property type="match status" value="1"/>
</dbReference>
<dbReference type="PANTHER" id="PTHR43065">
    <property type="entry name" value="SENSOR HISTIDINE KINASE"/>
    <property type="match status" value="1"/>
</dbReference>
<feature type="coiled-coil region" evidence="9">
    <location>
        <begin position="75"/>
        <end position="113"/>
    </location>
</feature>
<organism evidence="12 13">
    <name type="scientific">Candidatus Sulfurimonas marisnigri</name>
    <dbReference type="NCBI Taxonomy" id="2740405"/>
    <lineage>
        <taxon>Bacteria</taxon>
        <taxon>Pseudomonadati</taxon>
        <taxon>Campylobacterota</taxon>
        <taxon>Epsilonproteobacteria</taxon>
        <taxon>Campylobacterales</taxon>
        <taxon>Sulfurimonadaceae</taxon>
        <taxon>Sulfurimonas</taxon>
    </lineage>
</organism>
<proteinExistence type="predicted"/>
<evidence type="ECO:0000313" key="12">
    <source>
        <dbReference type="EMBL" id="QOY55839.1"/>
    </source>
</evidence>
<dbReference type="AlphaFoldDB" id="A0A7S7M2G8"/>
<dbReference type="SUPFAM" id="SSF55874">
    <property type="entry name" value="ATPase domain of HSP90 chaperone/DNA topoisomerase II/histidine kinase"/>
    <property type="match status" value="1"/>
</dbReference>
<evidence type="ECO:0000256" key="9">
    <source>
        <dbReference type="SAM" id="Coils"/>
    </source>
</evidence>
<dbReference type="Gene3D" id="3.30.450.20">
    <property type="entry name" value="PAS domain"/>
    <property type="match status" value="1"/>
</dbReference>
<keyword evidence="8" id="KW-0902">Two-component regulatory system</keyword>
<dbReference type="GO" id="GO:0005524">
    <property type="term" value="F:ATP binding"/>
    <property type="evidence" value="ECO:0007669"/>
    <property type="project" value="UniProtKB-KW"/>
</dbReference>
<dbReference type="Proteomes" id="UP000593836">
    <property type="component" value="Chromosome"/>
</dbReference>
<evidence type="ECO:0000313" key="13">
    <source>
        <dbReference type="Proteomes" id="UP000593836"/>
    </source>
</evidence>
<keyword evidence="10" id="KW-1133">Transmembrane helix</keyword>
<dbReference type="KEGG" id="smas:HUE87_02575"/>
<comment type="catalytic activity">
    <reaction evidence="1">
        <text>ATP + protein L-histidine = ADP + protein N-phospho-L-histidine.</text>
        <dbReference type="EC" id="2.7.13.3"/>
    </reaction>
</comment>
<keyword evidence="3" id="KW-0597">Phosphoprotein</keyword>
<dbReference type="EC" id="2.7.13.3" evidence="2"/>
<keyword evidence="5" id="KW-0547">Nucleotide-binding</keyword>
<dbReference type="InterPro" id="IPR036890">
    <property type="entry name" value="HATPase_C_sf"/>
</dbReference>
<dbReference type="SUPFAM" id="SSF47384">
    <property type="entry name" value="Homodimeric domain of signal transducing histidine kinase"/>
    <property type="match status" value="1"/>
</dbReference>
<dbReference type="PROSITE" id="PS50109">
    <property type="entry name" value="HIS_KIN"/>
    <property type="match status" value="1"/>
</dbReference>
<evidence type="ECO:0000256" key="7">
    <source>
        <dbReference type="ARBA" id="ARBA00022840"/>
    </source>
</evidence>
<evidence type="ECO:0000256" key="2">
    <source>
        <dbReference type="ARBA" id="ARBA00012438"/>
    </source>
</evidence>
<dbReference type="InterPro" id="IPR005467">
    <property type="entry name" value="His_kinase_dom"/>
</dbReference>
<evidence type="ECO:0000259" key="11">
    <source>
        <dbReference type="PROSITE" id="PS50109"/>
    </source>
</evidence>
<dbReference type="InterPro" id="IPR004358">
    <property type="entry name" value="Sig_transdc_His_kin-like_C"/>
</dbReference>
<dbReference type="EMBL" id="CP054493">
    <property type="protein sequence ID" value="QOY55839.1"/>
    <property type="molecule type" value="Genomic_DNA"/>
</dbReference>
<dbReference type="SMART" id="SM00387">
    <property type="entry name" value="HATPase_c"/>
    <property type="match status" value="1"/>
</dbReference>
<reference evidence="12 13" key="1">
    <citation type="submission" date="2020-05" db="EMBL/GenBank/DDBJ databases">
        <title>Sulfurimonas marisnigri, sp. nov., and Sulfurimonas baltica, sp. nov., manganese oxide reducing chemolithoautotrophs of the class Epsilonproteobacteria isolated from the pelagic redoxclines of the Black and Baltic Seas and emended description of the genus Sulfurimonas.</title>
        <authorList>
            <person name="Henkel J.V."/>
            <person name="Laudan C."/>
            <person name="Werner J."/>
            <person name="Neu T."/>
            <person name="Plewe S."/>
            <person name="Sproer C."/>
            <person name="Bunk B."/>
            <person name="Schulz-Vogt H.N."/>
        </authorList>
    </citation>
    <scope>NUCLEOTIDE SEQUENCE [LARGE SCALE GENOMIC DNA]</scope>
    <source>
        <strain evidence="12 13">SoZ1</strain>
    </source>
</reference>
<dbReference type="GO" id="GO:0000155">
    <property type="term" value="F:phosphorelay sensor kinase activity"/>
    <property type="evidence" value="ECO:0007669"/>
    <property type="project" value="InterPro"/>
</dbReference>
<evidence type="ECO:0000256" key="5">
    <source>
        <dbReference type="ARBA" id="ARBA00022741"/>
    </source>
</evidence>
<evidence type="ECO:0000256" key="1">
    <source>
        <dbReference type="ARBA" id="ARBA00000085"/>
    </source>
</evidence>
<sequence length="356" mass="40989">MSEKISYFVYIPKWEWLVGSDFYIDKMKEVLDKETKKLETLNESNLFYISFFGLIVFFISIFISIFISKTIKNIFDLYQNKITNQVNELKNLNATLESRVVEAIKDVKQKDEQLLQHVRLAQMGEMISMIAHQWRQPLGAISATSINLRMRIMLEAFDLNKEEGRKECQAYFTDGLKDIEIFTQSLTTTIDDFKNFYKPNKQADLVSFYEPVSKALNIIRGSLISDGIEIVEPCITCNNKRAKIYTNELMQVILNILKNAQDNFKEKKIKDPEITITCKCDSDDKIILDICDNGGGIPEEIIDKIFDPYFSTKNELNGTGLGLYMSKTIVEEHHNGNLLVNNSKDGVCFTIELAQR</sequence>
<dbReference type="Gene3D" id="3.30.565.10">
    <property type="entry name" value="Histidine kinase-like ATPase, C-terminal domain"/>
    <property type="match status" value="1"/>
</dbReference>
<keyword evidence="9" id="KW-0175">Coiled coil</keyword>
<feature type="transmembrane region" description="Helical" evidence="10">
    <location>
        <begin position="46"/>
        <end position="67"/>
    </location>
</feature>